<dbReference type="Proteomes" id="UP001138672">
    <property type="component" value="Unassembled WGS sequence"/>
</dbReference>
<evidence type="ECO:0000313" key="2">
    <source>
        <dbReference type="EMBL" id="MBP1840651.1"/>
    </source>
</evidence>
<dbReference type="EMBL" id="JAGGJQ010000007">
    <property type="protein sequence ID" value="MBP1840651.1"/>
    <property type="molecule type" value="Genomic_DNA"/>
</dbReference>
<evidence type="ECO:0000313" key="4">
    <source>
        <dbReference type="Proteomes" id="UP001138672"/>
    </source>
</evidence>
<dbReference type="Proteomes" id="UP001231587">
    <property type="component" value="Unassembled WGS sequence"/>
</dbReference>
<organism evidence="2 4">
    <name type="scientific">Formosa algae</name>
    <dbReference type="NCBI Taxonomy" id="225843"/>
    <lineage>
        <taxon>Bacteria</taxon>
        <taxon>Pseudomonadati</taxon>
        <taxon>Bacteroidota</taxon>
        <taxon>Flavobacteriia</taxon>
        <taxon>Flavobacteriales</taxon>
        <taxon>Flavobacteriaceae</taxon>
        <taxon>Formosa</taxon>
    </lineage>
</organism>
<dbReference type="AlphaFoldDB" id="A0A9X0YP98"/>
<dbReference type="OrthoDB" id="964016at2"/>
<keyword evidence="5" id="KW-1185">Reference proteome</keyword>
<keyword evidence="1" id="KW-0812">Transmembrane</keyword>
<comment type="caution">
    <text evidence="2">The sequence shown here is derived from an EMBL/GenBank/DDBJ whole genome shotgun (WGS) entry which is preliminary data.</text>
</comment>
<feature type="transmembrane region" description="Helical" evidence="1">
    <location>
        <begin position="49"/>
        <end position="67"/>
    </location>
</feature>
<keyword evidence="1" id="KW-1133">Transmembrane helix</keyword>
<dbReference type="RefSeq" id="WP_057780122.1">
    <property type="nucleotide sequence ID" value="NZ_JAGGJQ010000007.1"/>
</dbReference>
<evidence type="ECO:0000313" key="5">
    <source>
        <dbReference type="Proteomes" id="UP001231587"/>
    </source>
</evidence>
<reference evidence="2" key="1">
    <citation type="submission" date="2021-03" db="EMBL/GenBank/DDBJ databases">
        <title>Genomic Encyclopedia of Type Strains, Phase IV (KMG-IV): sequencing the most valuable type-strain genomes for metagenomic binning, comparative biology and taxonomic classification.</title>
        <authorList>
            <person name="Goeker M."/>
        </authorList>
    </citation>
    <scope>NUCLEOTIDE SEQUENCE</scope>
    <source>
        <strain evidence="2">DSM 15523</strain>
        <strain evidence="3 5">DSM 16476</strain>
    </source>
</reference>
<protein>
    <submittedName>
        <fullName evidence="2">Uncharacterized protein</fullName>
    </submittedName>
</protein>
<evidence type="ECO:0000313" key="3">
    <source>
        <dbReference type="EMBL" id="MDQ0335936.1"/>
    </source>
</evidence>
<keyword evidence="1" id="KW-0472">Membrane</keyword>
<sequence length="94" mass="10489">METEEQWADDILKSLDGIKKAEPGADLFAKITAQLPEENDVKIIPLQRLVWLAAAASIVIAINIHVFNTQNNTDTNSTSETTELLNDYVLYKTN</sequence>
<dbReference type="EMBL" id="JAUSUU010000007">
    <property type="protein sequence ID" value="MDQ0335936.1"/>
    <property type="molecule type" value="Genomic_DNA"/>
</dbReference>
<gene>
    <name evidence="2" type="ORF">J2Z56_002581</name>
    <name evidence="3" type="ORF">J2Z57_002388</name>
</gene>
<proteinExistence type="predicted"/>
<name>A0A9X0YP98_9FLAO</name>
<accession>A0A9X0YP98</accession>
<evidence type="ECO:0000256" key="1">
    <source>
        <dbReference type="SAM" id="Phobius"/>
    </source>
</evidence>